<organism evidence="2 3">
    <name type="scientific">Auricularia subglabra (strain TFB-10046 / SS5)</name>
    <name type="common">White-rot fungus</name>
    <name type="synonym">Auricularia delicata (strain TFB10046)</name>
    <dbReference type="NCBI Taxonomy" id="717982"/>
    <lineage>
        <taxon>Eukaryota</taxon>
        <taxon>Fungi</taxon>
        <taxon>Dikarya</taxon>
        <taxon>Basidiomycota</taxon>
        <taxon>Agaricomycotina</taxon>
        <taxon>Agaricomycetes</taxon>
        <taxon>Auriculariales</taxon>
        <taxon>Auriculariaceae</taxon>
        <taxon>Auricularia</taxon>
    </lineage>
</organism>
<dbReference type="AlphaFoldDB" id="J0WMU9"/>
<feature type="compositionally biased region" description="Low complexity" evidence="1">
    <location>
        <begin position="34"/>
        <end position="58"/>
    </location>
</feature>
<feature type="region of interest" description="Disordered" evidence="1">
    <location>
        <begin position="129"/>
        <end position="156"/>
    </location>
</feature>
<dbReference type="KEGG" id="adl:AURDEDRAFT_177769"/>
<evidence type="ECO:0000256" key="1">
    <source>
        <dbReference type="SAM" id="MobiDB-lite"/>
    </source>
</evidence>
<proteinExistence type="predicted"/>
<gene>
    <name evidence="2" type="ORF">AURDEDRAFT_177769</name>
</gene>
<dbReference type="Proteomes" id="UP000006514">
    <property type="component" value="Unassembled WGS sequence"/>
</dbReference>
<keyword evidence="3" id="KW-1185">Reference proteome</keyword>
<evidence type="ECO:0000313" key="3">
    <source>
        <dbReference type="Proteomes" id="UP000006514"/>
    </source>
</evidence>
<dbReference type="EMBL" id="JH688406">
    <property type="protein sequence ID" value="EJD33150.1"/>
    <property type="molecule type" value="Genomic_DNA"/>
</dbReference>
<dbReference type="InParanoid" id="J0WMU9"/>
<sequence>ITIPSAPASHAHARAHSEGGGQYLGIPSPISFGSHSPVSHSPLSVASSLPSPMPSSSSQFLTVPGFGPSRGPSPEPSVYGSSSTDDDEPRSAMSDSDNDAPMAPFVATRKRLFTFSDGGDDDVIALTGSSPLALSCSPPRTPARSRASSFRSETGPLSAFRFPPSPAFDARDVHIDARAVVHTVLLLQ</sequence>
<feature type="non-terminal residue" evidence="2">
    <location>
        <position position="1"/>
    </location>
</feature>
<evidence type="ECO:0000313" key="2">
    <source>
        <dbReference type="EMBL" id="EJD33150.1"/>
    </source>
</evidence>
<protein>
    <submittedName>
        <fullName evidence="2">Uncharacterized protein</fullName>
    </submittedName>
</protein>
<feature type="region of interest" description="Disordered" evidence="1">
    <location>
        <begin position="1"/>
        <end position="103"/>
    </location>
</feature>
<reference evidence="3" key="1">
    <citation type="journal article" date="2012" name="Science">
        <title>The Paleozoic origin of enzymatic lignin decomposition reconstructed from 31 fungal genomes.</title>
        <authorList>
            <person name="Floudas D."/>
            <person name="Binder M."/>
            <person name="Riley R."/>
            <person name="Barry K."/>
            <person name="Blanchette R.A."/>
            <person name="Henrissat B."/>
            <person name="Martinez A.T."/>
            <person name="Otillar R."/>
            <person name="Spatafora J.W."/>
            <person name="Yadav J.S."/>
            <person name="Aerts A."/>
            <person name="Benoit I."/>
            <person name="Boyd A."/>
            <person name="Carlson A."/>
            <person name="Copeland A."/>
            <person name="Coutinho P.M."/>
            <person name="de Vries R.P."/>
            <person name="Ferreira P."/>
            <person name="Findley K."/>
            <person name="Foster B."/>
            <person name="Gaskell J."/>
            <person name="Glotzer D."/>
            <person name="Gorecki P."/>
            <person name="Heitman J."/>
            <person name="Hesse C."/>
            <person name="Hori C."/>
            <person name="Igarashi K."/>
            <person name="Jurgens J.A."/>
            <person name="Kallen N."/>
            <person name="Kersten P."/>
            <person name="Kohler A."/>
            <person name="Kuees U."/>
            <person name="Kumar T.K.A."/>
            <person name="Kuo A."/>
            <person name="LaButti K."/>
            <person name="Larrondo L.F."/>
            <person name="Lindquist E."/>
            <person name="Ling A."/>
            <person name="Lombard V."/>
            <person name="Lucas S."/>
            <person name="Lundell T."/>
            <person name="Martin R."/>
            <person name="McLaughlin D.J."/>
            <person name="Morgenstern I."/>
            <person name="Morin E."/>
            <person name="Murat C."/>
            <person name="Nagy L.G."/>
            <person name="Nolan M."/>
            <person name="Ohm R.A."/>
            <person name="Patyshakuliyeva A."/>
            <person name="Rokas A."/>
            <person name="Ruiz-Duenas F.J."/>
            <person name="Sabat G."/>
            <person name="Salamov A."/>
            <person name="Samejima M."/>
            <person name="Schmutz J."/>
            <person name="Slot J.C."/>
            <person name="St John F."/>
            <person name="Stenlid J."/>
            <person name="Sun H."/>
            <person name="Sun S."/>
            <person name="Syed K."/>
            <person name="Tsang A."/>
            <person name="Wiebenga A."/>
            <person name="Young D."/>
            <person name="Pisabarro A."/>
            <person name="Eastwood D.C."/>
            <person name="Martin F."/>
            <person name="Cullen D."/>
            <person name="Grigoriev I.V."/>
            <person name="Hibbett D.S."/>
        </authorList>
    </citation>
    <scope>NUCLEOTIDE SEQUENCE [LARGE SCALE GENOMIC DNA]</scope>
    <source>
        <strain evidence="3">TFB10046</strain>
    </source>
</reference>
<accession>J0WMU9</accession>
<name>J0WMU9_AURST</name>
<feature type="compositionally biased region" description="Low complexity" evidence="1">
    <location>
        <begin position="1"/>
        <end position="10"/>
    </location>
</feature>